<dbReference type="RefSeq" id="XP_028136511.1">
    <property type="nucleotide sequence ID" value="XM_028280710.1"/>
</dbReference>
<evidence type="ECO:0000256" key="6">
    <source>
        <dbReference type="ARBA" id="ARBA00023040"/>
    </source>
</evidence>
<keyword evidence="8" id="KW-0675">Receptor</keyword>
<keyword evidence="9" id="KW-0807">Transducer</keyword>
<dbReference type="Proteomes" id="UP001652700">
    <property type="component" value="Unplaced"/>
</dbReference>
<keyword evidence="3 10" id="KW-0812">Transmembrane</keyword>
<evidence type="ECO:0000256" key="3">
    <source>
        <dbReference type="ARBA" id="ARBA00022692"/>
    </source>
</evidence>
<dbReference type="EnsemblMetazoa" id="XM_028280710.2">
    <property type="protein sequence ID" value="XP_028136511.1"/>
    <property type="gene ID" value="LOC114331213"/>
</dbReference>
<evidence type="ECO:0000256" key="5">
    <source>
        <dbReference type="ARBA" id="ARBA00022989"/>
    </source>
</evidence>
<feature type="transmembrane region" description="Helical" evidence="10">
    <location>
        <begin position="422"/>
        <end position="443"/>
    </location>
</feature>
<protein>
    <submittedName>
        <fullName evidence="15">G-protein coupled receptor Mth2-like isoform X2</fullName>
    </submittedName>
</protein>
<feature type="transmembrane region" description="Helical" evidence="10">
    <location>
        <begin position="378"/>
        <end position="401"/>
    </location>
</feature>
<dbReference type="GO" id="GO:0008528">
    <property type="term" value="F:G protein-coupled peptide receptor activity"/>
    <property type="evidence" value="ECO:0007669"/>
    <property type="project" value="TreeGrafter"/>
</dbReference>
<evidence type="ECO:0000256" key="11">
    <source>
        <dbReference type="SAM" id="SignalP"/>
    </source>
</evidence>
<keyword evidence="4 11" id="KW-0732">Signal</keyword>
<dbReference type="Gene3D" id="2.170.180.11">
    <property type="entry name" value="Methuselah ectodomain, domain 2"/>
    <property type="match status" value="1"/>
</dbReference>
<evidence type="ECO:0000313" key="15">
    <source>
        <dbReference type="RefSeq" id="XP_028136511.1"/>
    </source>
</evidence>
<dbReference type="OrthoDB" id="6134459at2759"/>
<keyword evidence="7 10" id="KW-0472">Membrane</keyword>
<evidence type="ECO:0000313" key="14">
    <source>
        <dbReference type="Proteomes" id="UP001652700"/>
    </source>
</evidence>
<dbReference type="GeneID" id="114331213"/>
<feature type="transmembrane region" description="Helical" evidence="10">
    <location>
        <begin position="346"/>
        <end position="366"/>
    </location>
</feature>
<keyword evidence="6" id="KW-0297">G-protein coupled receptor</keyword>
<dbReference type="InterPro" id="IPR017981">
    <property type="entry name" value="GPCR_2-like_7TM"/>
</dbReference>
<dbReference type="PROSITE" id="PS50261">
    <property type="entry name" value="G_PROTEIN_RECEP_F2_4"/>
    <property type="match status" value="1"/>
</dbReference>
<dbReference type="InterPro" id="IPR051384">
    <property type="entry name" value="Mth_GPCR"/>
</dbReference>
<evidence type="ECO:0000256" key="8">
    <source>
        <dbReference type="ARBA" id="ARBA00023170"/>
    </source>
</evidence>
<evidence type="ECO:0000256" key="10">
    <source>
        <dbReference type="SAM" id="Phobius"/>
    </source>
</evidence>
<dbReference type="AlphaFoldDB" id="A0A6P7FKI9"/>
<feature type="transmembrane region" description="Helical" evidence="10">
    <location>
        <begin position="528"/>
        <end position="553"/>
    </location>
</feature>
<reference evidence="15" key="1">
    <citation type="submission" date="2025-04" db="UniProtKB">
        <authorList>
            <consortium name="RefSeq"/>
        </authorList>
    </citation>
    <scope>IDENTIFICATION</scope>
    <source>
        <tissue evidence="15">Whole insect</tissue>
    </source>
</reference>
<dbReference type="InterPro" id="IPR023311">
    <property type="entry name" value="Methusela_ecto_dom_2"/>
</dbReference>
<evidence type="ECO:0000313" key="13">
    <source>
        <dbReference type="EnsemblMetazoa" id="XP_028136511.1"/>
    </source>
</evidence>
<feature type="transmembrane region" description="Helical" evidence="10">
    <location>
        <begin position="474"/>
        <end position="500"/>
    </location>
</feature>
<keyword evidence="5 10" id="KW-1133">Transmembrane helix</keyword>
<feature type="signal peptide" evidence="11">
    <location>
        <begin position="1"/>
        <end position="19"/>
    </location>
</feature>
<dbReference type="Pfam" id="PF00002">
    <property type="entry name" value="7tm_2"/>
    <property type="match status" value="1"/>
</dbReference>
<evidence type="ECO:0000256" key="1">
    <source>
        <dbReference type="ARBA" id="ARBA00004141"/>
    </source>
</evidence>
<dbReference type="InterPro" id="IPR000832">
    <property type="entry name" value="GPCR_2_secretin-like"/>
</dbReference>
<sequence length="636" mass="73489">MNLVLLLVFSSIVFKVILSDEVPKCCATHEILSKNGITFNCVPDLTRRLQINTKNTNHLETNPRDTCYDVFEDNFVELKENKVERVTGRFFPKCCPLDTVYNTKLHSCVKKTVSNNIFINETFIKVGLANCKIVADFDLEKDADFEYKLLDSHKKIRRTSLQDYSSFCVDKTESDSFVIRECQDGFDSCDNFRCIKKCCPDGQSFVNGSKCQDTYEHGINLTVLSKFVKNHEGDFAIIHNRTCSKIHLVKEDYNATVNDDGSFTEWLPSGYRIESVAEQVSYCIEHTQKKNMNGYFMFHCFPEKPTGLTKFDYRLWPFITSCVFLVLTVVVYIIIKEWKKMFGKILVSYCIASFFVYVILTLGQLNTEPTFTDCQLRAFLLIFFAIAQFSWANVMSFEIWCTFGTTKIYLGTNYREAELRKFMLYSLYGWGTPLILTLVTLLFSKWTVLPYAVQPYIGEVKCFFDSKQGNYAKFLFLNIPLLIIQIVNMIFFVKTIIYCVRVRNEINKINDARITHSKKKYNHDRERLFLILKLSIVMGISYIFEVVTAFFNMSELGTVPKYIEIIFDTFNALQGVFIFIIFICKKKILLNLAQKCTIFGIHYSPNTSSVRTHSSLTLNGVAMTTLGNQNNNQKLV</sequence>
<accession>A0A6P7FKI9</accession>
<dbReference type="PANTHER" id="PTHR47154">
    <property type="entry name" value="G-PROTEIN COUPLED RECEPTOR MTH-RELATED"/>
    <property type="match status" value="1"/>
</dbReference>
<evidence type="ECO:0000256" key="7">
    <source>
        <dbReference type="ARBA" id="ARBA00023136"/>
    </source>
</evidence>
<comment type="subcellular location">
    <subcellularLocation>
        <location evidence="1">Membrane</location>
        <topology evidence="1">Multi-pass membrane protein</topology>
    </subcellularLocation>
</comment>
<name>A0A6P7FKI9_DIAVI</name>
<feature type="chain" id="PRO_5028324721" evidence="11">
    <location>
        <begin position="20"/>
        <end position="636"/>
    </location>
</feature>
<dbReference type="PANTHER" id="PTHR47154:SF2">
    <property type="entry name" value="G-PROTEIN COUPLED RECEPTOR MTH-RELATED"/>
    <property type="match status" value="1"/>
</dbReference>
<evidence type="ECO:0000256" key="9">
    <source>
        <dbReference type="ARBA" id="ARBA00023224"/>
    </source>
</evidence>
<evidence type="ECO:0000259" key="12">
    <source>
        <dbReference type="PROSITE" id="PS50261"/>
    </source>
</evidence>
<organism evidence="15">
    <name type="scientific">Diabrotica virgifera virgifera</name>
    <name type="common">western corn rootworm</name>
    <dbReference type="NCBI Taxonomy" id="50390"/>
    <lineage>
        <taxon>Eukaryota</taxon>
        <taxon>Metazoa</taxon>
        <taxon>Ecdysozoa</taxon>
        <taxon>Arthropoda</taxon>
        <taxon>Hexapoda</taxon>
        <taxon>Insecta</taxon>
        <taxon>Pterygota</taxon>
        <taxon>Neoptera</taxon>
        <taxon>Endopterygota</taxon>
        <taxon>Coleoptera</taxon>
        <taxon>Polyphaga</taxon>
        <taxon>Cucujiformia</taxon>
        <taxon>Chrysomeloidea</taxon>
        <taxon>Chrysomelidae</taxon>
        <taxon>Galerucinae</taxon>
        <taxon>Diabroticina</taxon>
        <taxon>Diabroticites</taxon>
        <taxon>Diabrotica</taxon>
    </lineage>
</organism>
<dbReference type="CDD" id="cd15039">
    <property type="entry name" value="7tmB3_Methuselah-like"/>
    <property type="match status" value="1"/>
</dbReference>
<evidence type="ECO:0000256" key="4">
    <source>
        <dbReference type="ARBA" id="ARBA00022729"/>
    </source>
</evidence>
<dbReference type="Gene3D" id="1.20.1070.10">
    <property type="entry name" value="Rhodopsin 7-helix transmembrane proteins"/>
    <property type="match status" value="1"/>
</dbReference>
<feature type="transmembrane region" description="Helical" evidence="10">
    <location>
        <begin position="315"/>
        <end position="334"/>
    </location>
</feature>
<comment type="similarity">
    <text evidence="2">Belongs to the G-protein coupled receptor 2 family. Mth subfamily.</text>
</comment>
<dbReference type="GO" id="GO:0005886">
    <property type="term" value="C:plasma membrane"/>
    <property type="evidence" value="ECO:0007669"/>
    <property type="project" value="TreeGrafter"/>
</dbReference>
<dbReference type="GO" id="GO:0007166">
    <property type="term" value="P:cell surface receptor signaling pathway"/>
    <property type="evidence" value="ECO:0007669"/>
    <property type="project" value="InterPro"/>
</dbReference>
<evidence type="ECO:0000256" key="2">
    <source>
        <dbReference type="ARBA" id="ARBA00008979"/>
    </source>
</evidence>
<keyword evidence="14" id="KW-1185">Reference proteome</keyword>
<feature type="domain" description="G-protein coupled receptors family 2 profile 2" evidence="12">
    <location>
        <begin position="310"/>
        <end position="586"/>
    </location>
</feature>
<gene>
    <name evidence="15" type="primary">LOC114331213</name>
</gene>
<reference evidence="13" key="2">
    <citation type="submission" date="2025-05" db="UniProtKB">
        <authorList>
            <consortium name="EnsemblMetazoa"/>
        </authorList>
    </citation>
    <scope>IDENTIFICATION</scope>
</reference>
<feature type="transmembrane region" description="Helical" evidence="10">
    <location>
        <begin position="565"/>
        <end position="584"/>
    </location>
</feature>
<proteinExistence type="inferred from homology"/>